<dbReference type="InterPro" id="IPR002068">
    <property type="entry name" value="A-crystallin/Hsp20_dom"/>
</dbReference>
<dbReference type="PROSITE" id="PS01031">
    <property type="entry name" value="SHSP"/>
    <property type="match status" value="1"/>
</dbReference>
<dbReference type="SUPFAM" id="SSF49764">
    <property type="entry name" value="HSP20-like chaperones"/>
    <property type="match status" value="1"/>
</dbReference>
<evidence type="ECO:0000313" key="4">
    <source>
        <dbReference type="EMBL" id="SKB83069.1"/>
    </source>
</evidence>
<gene>
    <name evidence="4" type="ORF">SAMN05660477_01399</name>
</gene>
<evidence type="ECO:0000313" key="5">
    <source>
        <dbReference type="Proteomes" id="UP000191112"/>
    </source>
</evidence>
<dbReference type="InterPro" id="IPR031107">
    <property type="entry name" value="Small_HSP"/>
</dbReference>
<dbReference type="RefSeq" id="WP_079666649.1">
    <property type="nucleotide sequence ID" value="NZ_FUYZ01000003.1"/>
</dbReference>
<organism evidence="4 5">
    <name type="scientific">Soonwooa buanensis</name>
    <dbReference type="NCBI Taxonomy" id="619805"/>
    <lineage>
        <taxon>Bacteria</taxon>
        <taxon>Pseudomonadati</taxon>
        <taxon>Bacteroidota</taxon>
        <taxon>Flavobacteriia</taxon>
        <taxon>Flavobacteriales</taxon>
        <taxon>Weeksellaceae</taxon>
        <taxon>Chryseobacterium group</taxon>
        <taxon>Soonwooa</taxon>
    </lineage>
</organism>
<evidence type="ECO:0000259" key="3">
    <source>
        <dbReference type="PROSITE" id="PS01031"/>
    </source>
</evidence>
<reference evidence="4 5" key="1">
    <citation type="submission" date="2017-02" db="EMBL/GenBank/DDBJ databases">
        <authorList>
            <person name="Peterson S.W."/>
        </authorList>
    </citation>
    <scope>NUCLEOTIDE SEQUENCE [LARGE SCALE GENOMIC DNA]</scope>
    <source>
        <strain evidence="4 5">DSM 22323</strain>
    </source>
</reference>
<accession>A0A1T5EGR0</accession>
<keyword evidence="5" id="KW-1185">Reference proteome</keyword>
<sequence length="152" mass="17583">MFSTNQNTRSKKDHCRDNFNQKFDRCRDKFFSSNHPFKEAVAEKLSAHKPVNISENEDYFALQLFAAGLKKEAFNVSIKNNVLKIAYNETQTSEPQNIVYQEYYPTSFERSFQLTSKVKSEVVSASYEDGILTIILPKDPEHNLPAQKIDIH</sequence>
<feature type="domain" description="SHSP" evidence="3">
    <location>
        <begin position="42"/>
        <end position="152"/>
    </location>
</feature>
<dbReference type="OrthoDB" id="9814487at2"/>
<dbReference type="PANTHER" id="PTHR11527">
    <property type="entry name" value="HEAT-SHOCK PROTEIN 20 FAMILY MEMBER"/>
    <property type="match status" value="1"/>
</dbReference>
<name>A0A1T5EGR0_9FLAO</name>
<dbReference type="Gene3D" id="2.60.40.790">
    <property type="match status" value="1"/>
</dbReference>
<proteinExistence type="inferred from homology"/>
<protein>
    <submittedName>
        <fullName evidence="4">HSP20 family protein</fullName>
    </submittedName>
</protein>
<dbReference type="CDD" id="cd06464">
    <property type="entry name" value="ACD_sHsps-like"/>
    <property type="match status" value="1"/>
</dbReference>
<evidence type="ECO:0000256" key="2">
    <source>
        <dbReference type="RuleBase" id="RU003616"/>
    </source>
</evidence>
<dbReference type="STRING" id="619805.SAMN05660477_01399"/>
<dbReference type="Pfam" id="PF00011">
    <property type="entry name" value="HSP20"/>
    <property type="match status" value="1"/>
</dbReference>
<dbReference type="InterPro" id="IPR008978">
    <property type="entry name" value="HSP20-like_chaperone"/>
</dbReference>
<comment type="similarity">
    <text evidence="1 2">Belongs to the small heat shock protein (HSP20) family.</text>
</comment>
<dbReference type="Proteomes" id="UP000191112">
    <property type="component" value="Unassembled WGS sequence"/>
</dbReference>
<dbReference type="AlphaFoldDB" id="A0A1T5EGR0"/>
<dbReference type="EMBL" id="FUYZ01000003">
    <property type="protein sequence ID" value="SKB83069.1"/>
    <property type="molecule type" value="Genomic_DNA"/>
</dbReference>
<evidence type="ECO:0000256" key="1">
    <source>
        <dbReference type="PROSITE-ProRule" id="PRU00285"/>
    </source>
</evidence>